<keyword evidence="2" id="KW-1185">Reference proteome</keyword>
<dbReference type="AlphaFoldDB" id="A0A1R0GVM4"/>
<proteinExistence type="predicted"/>
<evidence type="ECO:0000313" key="1">
    <source>
        <dbReference type="EMBL" id="OLY80898.1"/>
    </source>
</evidence>
<protein>
    <submittedName>
        <fullName evidence="1">Uncharacterized protein</fullName>
    </submittedName>
</protein>
<sequence>MPVGCYGGETFGMSGARFKILQAKFHNAI</sequence>
<comment type="caution">
    <text evidence="1">The sequence shown here is derived from an EMBL/GenBank/DDBJ whole genome shotgun (WGS) entry which is preliminary data.</text>
</comment>
<name>A0A1R0GVM4_9FUNG</name>
<dbReference type="Proteomes" id="UP000187455">
    <property type="component" value="Unassembled WGS sequence"/>
</dbReference>
<evidence type="ECO:0000313" key="2">
    <source>
        <dbReference type="Proteomes" id="UP000187455"/>
    </source>
</evidence>
<feature type="non-terminal residue" evidence="1">
    <location>
        <position position="29"/>
    </location>
</feature>
<gene>
    <name evidence="1" type="ORF">AYI68_g4998</name>
</gene>
<reference evidence="1 2" key="1">
    <citation type="journal article" date="2016" name="Mol. Biol. Evol.">
        <title>Genome-Wide Survey of Gut Fungi (Harpellales) Reveals the First Horizontally Transferred Ubiquitin Gene from a Mosquito Host.</title>
        <authorList>
            <person name="Wang Y."/>
            <person name="White M.M."/>
            <person name="Kvist S."/>
            <person name="Moncalvo J.M."/>
        </authorList>
    </citation>
    <scope>NUCLEOTIDE SEQUENCE [LARGE SCALE GENOMIC DNA]</scope>
    <source>
        <strain evidence="1 2">ALG-7-W6</strain>
    </source>
</reference>
<accession>A0A1R0GVM4</accession>
<organism evidence="1 2">
    <name type="scientific">Smittium mucronatum</name>
    <dbReference type="NCBI Taxonomy" id="133383"/>
    <lineage>
        <taxon>Eukaryota</taxon>
        <taxon>Fungi</taxon>
        <taxon>Fungi incertae sedis</taxon>
        <taxon>Zoopagomycota</taxon>
        <taxon>Kickxellomycotina</taxon>
        <taxon>Harpellomycetes</taxon>
        <taxon>Harpellales</taxon>
        <taxon>Legeriomycetaceae</taxon>
        <taxon>Smittium</taxon>
    </lineage>
</organism>
<dbReference type="EMBL" id="LSSL01003010">
    <property type="protein sequence ID" value="OLY80898.1"/>
    <property type="molecule type" value="Genomic_DNA"/>
</dbReference>